<accession>A0AAE1XSD8</accession>
<evidence type="ECO:0000256" key="1">
    <source>
        <dbReference type="SAM" id="MobiDB-lite"/>
    </source>
</evidence>
<evidence type="ECO:0000256" key="2">
    <source>
        <dbReference type="SAM" id="SignalP"/>
    </source>
</evidence>
<proteinExistence type="predicted"/>
<dbReference type="AlphaFoldDB" id="A0AAE1XSD8"/>
<dbReference type="Proteomes" id="UP001293254">
    <property type="component" value="Unassembled WGS sequence"/>
</dbReference>
<feature type="signal peptide" evidence="2">
    <location>
        <begin position="1"/>
        <end position="18"/>
    </location>
</feature>
<evidence type="ECO:0000313" key="3">
    <source>
        <dbReference type="EMBL" id="KAK4417225.1"/>
    </source>
</evidence>
<name>A0AAE1XSD8_9LAMI</name>
<feature type="chain" id="PRO_5042200612" evidence="2">
    <location>
        <begin position="19"/>
        <end position="234"/>
    </location>
</feature>
<organism evidence="3 4">
    <name type="scientific">Sesamum alatum</name>
    <dbReference type="NCBI Taxonomy" id="300844"/>
    <lineage>
        <taxon>Eukaryota</taxon>
        <taxon>Viridiplantae</taxon>
        <taxon>Streptophyta</taxon>
        <taxon>Embryophyta</taxon>
        <taxon>Tracheophyta</taxon>
        <taxon>Spermatophyta</taxon>
        <taxon>Magnoliopsida</taxon>
        <taxon>eudicotyledons</taxon>
        <taxon>Gunneridae</taxon>
        <taxon>Pentapetalae</taxon>
        <taxon>asterids</taxon>
        <taxon>lamiids</taxon>
        <taxon>Lamiales</taxon>
        <taxon>Pedaliaceae</taxon>
        <taxon>Sesamum</taxon>
    </lineage>
</organism>
<gene>
    <name evidence="3" type="ORF">Salat_2548100</name>
</gene>
<reference evidence="3" key="2">
    <citation type="journal article" date="2024" name="Plant">
        <title>Genomic evolution and insights into agronomic trait innovations of Sesamum species.</title>
        <authorList>
            <person name="Miao H."/>
            <person name="Wang L."/>
            <person name="Qu L."/>
            <person name="Liu H."/>
            <person name="Sun Y."/>
            <person name="Le M."/>
            <person name="Wang Q."/>
            <person name="Wei S."/>
            <person name="Zheng Y."/>
            <person name="Lin W."/>
            <person name="Duan Y."/>
            <person name="Cao H."/>
            <person name="Xiong S."/>
            <person name="Wang X."/>
            <person name="Wei L."/>
            <person name="Li C."/>
            <person name="Ma Q."/>
            <person name="Ju M."/>
            <person name="Zhao R."/>
            <person name="Li G."/>
            <person name="Mu C."/>
            <person name="Tian Q."/>
            <person name="Mei H."/>
            <person name="Zhang T."/>
            <person name="Gao T."/>
            <person name="Zhang H."/>
        </authorList>
    </citation>
    <scope>NUCLEOTIDE SEQUENCE</scope>
    <source>
        <strain evidence="3">3651</strain>
    </source>
</reference>
<protein>
    <submittedName>
        <fullName evidence="3">DNA mismatch repair protein MSH4</fullName>
    </submittedName>
</protein>
<sequence>MRLCVSVELLHLSTLAEGVLREGDTDALKTLEQFRARWTEKYSFSSMGATSISVGATMEVASSPVWTEGCGVSSTTPKVSPLGLPRVSALPRVSPEPIPEWHDQGPPTRGQRERSWKGTGLEYSTVGYFIGKKLYFSQLESFVWSTWPTVGVAAFDLRSASFHLSQYIETSSSYQSTKTLLNFYDPMVIIVTPTKLAPDGMLGVSELVDRFCSSTIKVMMARSCFDDTRVATWL</sequence>
<keyword evidence="4" id="KW-1185">Reference proteome</keyword>
<keyword evidence="2" id="KW-0732">Signal</keyword>
<reference evidence="3" key="1">
    <citation type="submission" date="2020-06" db="EMBL/GenBank/DDBJ databases">
        <authorList>
            <person name="Li T."/>
            <person name="Hu X."/>
            <person name="Zhang T."/>
            <person name="Song X."/>
            <person name="Zhang H."/>
            <person name="Dai N."/>
            <person name="Sheng W."/>
            <person name="Hou X."/>
            <person name="Wei L."/>
        </authorList>
    </citation>
    <scope>NUCLEOTIDE SEQUENCE</scope>
    <source>
        <strain evidence="3">3651</strain>
        <tissue evidence="3">Leaf</tissue>
    </source>
</reference>
<feature type="region of interest" description="Disordered" evidence="1">
    <location>
        <begin position="95"/>
        <end position="116"/>
    </location>
</feature>
<evidence type="ECO:0000313" key="4">
    <source>
        <dbReference type="Proteomes" id="UP001293254"/>
    </source>
</evidence>
<dbReference type="EMBL" id="JACGWO010000010">
    <property type="protein sequence ID" value="KAK4417225.1"/>
    <property type="molecule type" value="Genomic_DNA"/>
</dbReference>
<comment type="caution">
    <text evidence="3">The sequence shown here is derived from an EMBL/GenBank/DDBJ whole genome shotgun (WGS) entry which is preliminary data.</text>
</comment>